<evidence type="ECO:0000313" key="3">
    <source>
        <dbReference type="Proteomes" id="UP000027644"/>
    </source>
</evidence>
<gene>
    <name evidence="2" type="ORF">SASC598J21_021620</name>
</gene>
<dbReference type="EMBL" id="AVQL01000455">
    <property type="protein sequence ID" value="KEQ00049.1"/>
    <property type="molecule type" value="Genomic_DNA"/>
</dbReference>
<keyword evidence="2" id="KW-0808">Transferase</keyword>
<dbReference type="CDD" id="cd00761">
    <property type="entry name" value="Glyco_tranf_GTA_type"/>
    <property type="match status" value="1"/>
</dbReference>
<evidence type="ECO:0000259" key="1">
    <source>
        <dbReference type="Pfam" id="PF00535"/>
    </source>
</evidence>
<dbReference type="Pfam" id="PF00535">
    <property type="entry name" value="Glycos_transf_2"/>
    <property type="match status" value="1"/>
</dbReference>
<organism evidence="2 3">
    <name type="scientific">Snodgrassella alvi SCGC AB-598-J21</name>
    <dbReference type="NCBI Taxonomy" id="1385367"/>
    <lineage>
        <taxon>Bacteria</taxon>
        <taxon>Pseudomonadati</taxon>
        <taxon>Pseudomonadota</taxon>
        <taxon>Betaproteobacteria</taxon>
        <taxon>Neisseriales</taxon>
        <taxon>Neisseriaceae</taxon>
        <taxon>Snodgrassella</taxon>
    </lineage>
</organism>
<dbReference type="PANTHER" id="PTHR22916">
    <property type="entry name" value="GLYCOSYLTRANSFERASE"/>
    <property type="match status" value="1"/>
</dbReference>
<dbReference type="AlphaFoldDB" id="A0A074VXQ6"/>
<dbReference type="InterPro" id="IPR001173">
    <property type="entry name" value="Glyco_trans_2-like"/>
</dbReference>
<accession>A0A074VXQ6</accession>
<dbReference type="Gene3D" id="3.90.550.10">
    <property type="entry name" value="Spore Coat Polysaccharide Biosynthesis Protein SpsA, Chain A"/>
    <property type="match status" value="1"/>
</dbReference>
<proteinExistence type="predicted"/>
<sequence>MNGVKDNYAGTDKVDLSILIPVFNVESYLSGLLDALFPDLKALTEVIFYDDCSPDNSLSVIRKYQQSYPHVNIRILCGKKNLGITQVRQCLLQASHAEYVWFIDSDDLIEPQAVRQIRNILNEYHPDVVLFDYDVFFDGSGKVKYHEHLSVTPANTLLHQNNGELYRLAIMDGKHYFWNKVFRRTLVTDSCDFTIPAYEDIANTPIILNQCQTYFYYPQTLVHYRIWPDSIVQKMSLKQVYGIRAYLTQAEYADKVVDDKKCCAYLLYKAHLYYFRLCRKLRKMNLPEMEKADILLLAKELYAQKQLSTCATVSLLVRTGMWDKAAKLIVKSGLARFSSR</sequence>
<reference evidence="2 3" key="1">
    <citation type="journal article" date="2014" name="PLoS Genet.">
        <title>Hidden diversity in honey bee gut symbionts detected by single-cell genomics.</title>
        <authorList>
            <person name="Engel P."/>
            <person name="Stepanauskas R."/>
            <person name="Moran N."/>
        </authorList>
    </citation>
    <scope>NUCLEOTIDE SEQUENCE [LARGE SCALE GENOMIC DNA]</scope>
    <source>
        <strain evidence="2 3">SCGC AB-598-J21</strain>
    </source>
</reference>
<dbReference type="Proteomes" id="UP000027644">
    <property type="component" value="Unassembled WGS sequence"/>
</dbReference>
<dbReference type="GO" id="GO:0016758">
    <property type="term" value="F:hexosyltransferase activity"/>
    <property type="evidence" value="ECO:0007669"/>
    <property type="project" value="UniProtKB-ARBA"/>
</dbReference>
<protein>
    <submittedName>
        <fullName evidence="2">Glycosyltransferase involved in cell wall biogenesis</fullName>
    </submittedName>
</protein>
<feature type="domain" description="Glycosyltransferase 2-like" evidence="1">
    <location>
        <begin position="17"/>
        <end position="152"/>
    </location>
</feature>
<dbReference type="PANTHER" id="PTHR22916:SF3">
    <property type="entry name" value="UDP-GLCNAC:BETAGAL BETA-1,3-N-ACETYLGLUCOSAMINYLTRANSFERASE-LIKE PROTEIN 1"/>
    <property type="match status" value="1"/>
</dbReference>
<evidence type="ECO:0000313" key="2">
    <source>
        <dbReference type="EMBL" id="KEQ00049.1"/>
    </source>
</evidence>
<dbReference type="InterPro" id="IPR029044">
    <property type="entry name" value="Nucleotide-diphossugar_trans"/>
</dbReference>
<name>A0A074VXQ6_9NEIS</name>
<comment type="caution">
    <text evidence="2">The sequence shown here is derived from an EMBL/GenBank/DDBJ whole genome shotgun (WGS) entry which is preliminary data.</text>
</comment>
<dbReference type="SUPFAM" id="SSF53448">
    <property type="entry name" value="Nucleotide-diphospho-sugar transferases"/>
    <property type="match status" value="1"/>
</dbReference>